<sequence>SNESYWTYKDGQIKNNGLINFTRNEGISLANGLTNSPTQNPKFYNGTHLNGTANSPVKSAFQQVNGNESFKPTLWKHEARPRSISKSTSPPADKQVVPELPNNARVGKYTIMRTVGRGNFAQVKLAVHLTTGCEVAIKMIDKTSLSENCQIKLAREIHVLKTLTHPNIVRLYEVIETTRHVYLVMEYAKNGEVFEHLLKAGRMAETKVRVIFRQLFSAVEYCHQRNIVHRDLKAENLLLDGNNNLKLADFGFANTFTAGNTLDTFCGSPPYAAPELLCGQKYHGPEVDVWALGVILYMLVCGQLPFEAFTLKVR</sequence>
<evidence type="ECO:0000256" key="4">
    <source>
        <dbReference type="ARBA" id="ARBA00022741"/>
    </source>
</evidence>
<keyword evidence="3" id="KW-0808">Transferase</keyword>
<protein>
    <recommendedName>
        <fullName evidence="1">non-specific serine/threonine protein kinase</fullName>
        <ecNumber evidence="1">2.7.11.1</ecNumber>
    </recommendedName>
</protein>
<dbReference type="SUPFAM" id="SSF56112">
    <property type="entry name" value="Protein kinase-like (PK-like)"/>
    <property type="match status" value="1"/>
</dbReference>
<evidence type="ECO:0000256" key="11">
    <source>
        <dbReference type="SAM" id="MobiDB-lite"/>
    </source>
</evidence>
<comment type="catalytic activity">
    <reaction evidence="7">
        <text>L-threonyl-[protein] + ATP = O-phospho-L-threonyl-[protein] + ADP + H(+)</text>
        <dbReference type="Rhea" id="RHEA:46608"/>
        <dbReference type="Rhea" id="RHEA-COMP:11060"/>
        <dbReference type="Rhea" id="RHEA-COMP:11605"/>
        <dbReference type="ChEBI" id="CHEBI:15378"/>
        <dbReference type="ChEBI" id="CHEBI:30013"/>
        <dbReference type="ChEBI" id="CHEBI:30616"/>
        <dbReference type="ChEBI" id="CHEBI:61977"/>
        <dbReference type="ChEBI" id="CHEBI:456216"/>
        <dbReference type="EC" id="2.7.11.1"/>
    </reaction>
</comment>
<dbReference type="CDD" id="cd14003">
    <property type="entry name" value="STKc_AMPK-like"/>
    <property type="match status" value="1"/>
</dbReference>
<dbReference type="PROSITE" id="PS50011">
    <property type="entry name" value="PROTEIN_KINASE_DOM"/>
    <property type="match status" value="1"/>
</dbReference>
<evidence type="ECO:0000256" key="10">
    <source>
        <dbReference type="RuleBase" id="RU000304"/>
    </source>
</evidence>
<evidence type="ECO:0000313" key="14">
    <source>
        <dbReference type="Proteomes" id="UP000728185"/>
    </source>
</evidence>
<dbReference type="EC" id="2.7.11.1" evidence="1"/>
<dbReference type="InterPro" id="IPR000719">
    <property type="entry name" value="Prot_kinase_dom"/>
</dbReference>
<comment type="caution">
    <text evidence="13">The sequence shown here is derived from an EMBL/GenBank/DDBJ whole genome shotgun (WGS) entry which is preliminary data.</text>
</comment>
<reference evidence="13" key="1">
    <citation type="submission" date="2019-05" db="EMBL/GenBank/DDBJ databases">
        <title>Annotation for the trematode Fasciolopsis buski.</title>
        <authorList>
            <person name="Choi Y.-J."/>
        </authorList>
    </citation>
    <scope>NUCLEOTIDE SEQUENCE</scope>
    <source>
        <strain evidence="13">HT</strain>
        <tissue evidence="13">Whole worm</tissue>
    </source>
</reference>
<feature type="binding site" evidence="9">
    <location>
        <position position="138"/>
    </location>
    <ligand>
        <name>ATP</name>
        <dbReference type="ChEBI" id="CHEBI:30616"/>
    </ligand>
</feature>
<keyword evidence="14" id="KW-1185">Reference proteome</keyword>
<evidence type="ECO:0000256" key="9">
    <source>
        <dbReference type="PROSITE-ProRule" id="PRU10141"/>
    </source>
</evidence>
<dbReference type="PANTHER" id="PTHR24346:SF82">
    <property type="entry name" value="KP78A-RELATED"/>
    <property type="match status" value="1"/>
</dbReference>
<evidence type="ECO:0000256" key="5">
    <source>
        <dbReference type="ARBA" id="ARBA00022777"/>
    </source>
</evidence>
<dbReference type="OrthoDB" id="504170at2759"/>
<dbReference type="PROSITE" id="PS00108">
    <property type="entry name" value="PROTEIN_KINASE_ST"/>
    <property type="match status" value="1"/>
</dbReference>
<feature type="domain" description="Protein kinase" evidence="12">
    <location>
        <begin position="109"/>
        <end position="314"/>
    </location>
</feature>
<keyword evidence="6 9" id="KW-0067">ATP-binding</keyword>
<proteinExistence type="inferred from homology"/>
<dbReference type="InterPro" id="IPR017441">
    <property type="entry name" value="Protein_kinase_ATP_BS"/>
</dbReference>
<comment type="catalytic activity">
    <reaction evidence="8">
        <text>L-seryl-[protein] + ATP = O-phospho-L-seryl-[protein] + ADP + H(+)</text>
        <dbReference type="Rhea" id="RHEA:17989"/>
        <dbReference type="Rhea" id="RHEA-COMP:9863"/>
        <dbReference type="Rhea" id="RHEA-COMP:11604"/>
        <dbReference type="ChEBI" id="CHEBI:15378"/>
        <dbReference type="ChEBI" id="CHEBI:29999"/>
        <dbReference type="ChEBI" id="CHEBI:30616"/>
        <dbReference type="ChEBI" id="CHEBI:83421"/>
        <dbReference type="ChEBI" id="CHEBI:456216"/>
        <dbReference type="EC" id="2.7.11.1"/>
    </reaction>
</comment>
<dbReference type="InterPro" id="IPR011009">
    <property type="entry name" value="Kinase-like_dom_sf"/>
</dbReference>
<feature type="non-terminal residue" evidence="13">
    <location>
        <position position="314"/>
    </location>
</feature>
<keyword evidence="2 10" id="KW-0723">Serine/threonine-protein kinase</keyword>
<dbReference type="PROSITE" id="PS00107">
    <property type="entry name" value="PROTEIN_KINASE_ATP"/>
    <property type="match status" value="1"/>
</dbReference>
<dbReference type="GO" id="GO:0050321">
    <property type="term" value="F:tau-protein kinase activity"/>
    <property type="evidence" value="ECO:0007669"/>
    <property type="project" value="TreeGrafter"/>
</dbReference>
<name>A0A8E0RSX0_9TREM</name>
<evidence type="ECO:0000256" key="2">
    <source>
        <dbReference type="ARBA" id="ARBA00022527"/>
    </source>
</evidence>
<organism evidence="13 14">
    <name type="scientific">Fasciolopsis buskii</name>
    <dbReference type="NCBI Taxonomy" id="27845"/>
    <lineage>
        <taxon>Eukaryota</taxon>
        <taxon>Metazoa</taxon>
        <taxon>Spiralia</taxon>
        <taxon>Lophotrochozoa</taxon>
        <taxon>Platyhelminthes</taxon>
        <taxon>Trematoda</taxon>
        <taxon>Digenea</taxon>
        <taxon>Plagiorchiida</taxon>
        <taxon>Echinostomata</taxon>
        <taxon>Echinostomatoidea</taxon>
        <taxon>Fasciolidae</taxon>
        <taxon>Fasciolopsis</taxon>
    </lineage>
</organism>
<dbReference type="GO" id="GO:0005524">
    <property type="term" value="F:ATP binding"/>
    <property type="evidence" value="ECO:0007669"/>
    <property type="project" value="UniProtKB-UniRule"/>
</dbReference>
<evidence type="ECO:0000256" key="8">
    <source>
        <dbReference type="ARBA" id="ARBA00048679"/>
    </source>
</evidence>
<dbReference type="Proteomes" id="UP000728185">
    <property type="component" value="Unassembled WGS sequence"/>
</dbReference>
<evidence type="ECO:0000259" key="12">
    <source>
        <dbReference type="PROSITE" id="PS50011"/>
    </source>
</evidence>
<dbReference type="AlphaFoldDB" id="A0A8E0RSX0"/>
<dbReference type="InterPro" id="IPR008271">
    <property type="entry name" value="Ser/Thr_kinase_AS"/>
</dbReference>
<evidence type="ECO:0000313" key="13">
    <source>
        <dbReference type="EMBL" id="KAA0186881.1"/>
    </source>
</evidence>
<evidence type="ECO:0000256" key="7">
    <source>
        <dbReference type="ARBA" id="ARBA00047899"/>
    </source>
</evidence>
<dbReference type="FunFam" id="3.30.200.20:FF:000003">
    <property type="entry name" value="Non-specific serine/threonine protein kinase"/>
    <property type="match status" value="1"/>
</dbReference>
<feature type="region of interest" description="Disordered" evidence="11">
    <location>
        <begin position="76"/>
        <end position="98"/>
    </location>
</feature>
<keyword evidence="5 13" id="KW-0418">Kinase</keyword>
<dbReference type="SMART" id="SM00220">
    <property type="entry name" value="S_TKc"/>
    <property type="match status" value="1"/>
</dbReference>
<dbReference type="EMBL" id="LUCM01009516">
    <property type="protein sequence ID" value="KAA0186881.1"/>
    <property type="molecule type" value="Genomic_DNA"/>
</dbReference>
<dbReference type="Gene3D" id="1.10.510.10">
    <property type="entry name" value="Transferase(Phosphotransferase) domain 1"/>
    <property type="match status" value="1"/>
</dbReference>
<gene>
    <name evidence="13" type="ORF">FBUS_00999</name>
</gene>
<accession>A0A8E0RSX0</accession>
<dbReference type="GO" id="GO:0005737">
    <property type="term" value="C:cytoplasm"/>
    <property type="evidence" value="ECO:0007669"/>
    <property type="project" value="TreeGrafter"/>
</dbReference>
<evidence type="ECO:0000256" key="6">
    <source>
        <dbReference type="ARBA" id="ARBA00022840"/>
    </source>
</evidence>
<dbReference type="GO" id="GO:0000226">
    <property type="term" value="P:microtubule cytoskeleton organization"/>
    <property type="evidence" value="ECO:0007669"/>
    <property type="project" value="TreeGrafter"/>
</dbReference>
<keyword evidence="4 9" id="KW-0547">Nucleotide-binding</keyword>
<evidence type="ECO:0000256" key="3">
    <source>
        <dbReference type="ARBA" id="ARBA00022679"/>
    </source>
</evidence>
<dbReference type="FunFam" id="1.10.510.10:FF:000571">
    <property type="entry name" value="Maternal embryonic leucine zipper kinase"/>
    <property type="match status" value="1"/>
</dbReference>
<dbReference type="PANTHER" id="PTHR24346">
    <property type="entry name" value="MAP/MICROTUBULE AFFINITY-REGULATING KINASE"/>
    <property type="match status" value="1"/>
</dbReference>
<dbReference type="GO" id="GO:0035556">
    <property type="term" value="P:intracellular signal transduction"/>
    <property type="evidence" value="ECO:0007669"/>
    <property type="project" value="TreeGrafter"/>
</dbReference>
<comment type="similarity">
    <text evidence="10">Belongs to the protein kinase superfamily.</text>
</comment>
<dbReference type="Pfam" id="PF00069">
    <property type="entry name" value="Pkinase"/>
    <property type="match status" value="1"/>
</dbReference>
<evidence type="ECO:0000256" key="1">
    <source>
        <dbReference type="ARBA" id="ARBA00012513"/>
    </source>
</evidence>